<dbReference type="Pfam" id="PF13785">
    <property type="entry name" value="DUF4178"/>
    <property type="match status" value="1"/>
</dbReference>
<keyword evidence="4" id="KW-1185">Reference proteome</keyword>
<dbReference type="EMBL" id="CP011454">
    <property type="protein sequence ID" value="AMW05833.1"/>
    <property type="molecule type" value="Genomic_DNA"/>
</dbReference>
<evidence type="ECO:0000259" key="2">
    <source>
        <dbReference type="Pfam" id="PF13785"/>
    </source>
</evidence>
<evidence type="ECO:0000313" key="4">
    <source>
        <dbReference type="Proteomes" id="UP000076404"/>
    </source>
</evidence>
<dbReference type="AlphaFoldDB" id="A0A143BMJ6"/>
<keyword evidence="1" id="KW-0812">Transmembrane</keyword>
<sequence length="439" mass="48396">MVNPVAGQVIPRTSALNCTSCGAGIELHAQGWAVSVVCAACGAQLDATDANLRVLQYGEKVTLQPRIPLGTRGTWKGVPWEAIGCQEVTVTVEGVDYSWTEYVCFNPFRGFLYLSEYQGHWNVIEKLRRRPMQSSGGDQPTYTLDGRTYKHFQTAVARTTAALGEFPWELRVGDSVVSQDYVAAPYLLSAEASEGEVTWSQGTYTRGDAIQKAFGLKREFMAPIGVFANQPNPYSDLPKRLGERFMLGLLALVAMLVLNVMMASNTEVFRQSYHYDRSVGDNGAYVTPAFELGGRPSGVAIDLVADLVNDWVFFTLSLINEQTGETREVTRQLEYYSGSDSDGSWSEGDRSETVRLSSVPAGRYFLRVQPEGGEVGRQSVNYTLSVRRDPPHYGFYGLAFLALVTPMVFALFPAAAFENRRWAESDHPIGGTTSSDDEE</sequence>
<dbReference type="eggNOG" id="COG1656">
    <property type="taxonomic scope" value="Bacteria"/>
</dbReference>
<organism evidence="3 4">
    <name type="scientific">Gemmatimonas phototrophica</name>
    <dbReference type="NCBI Taxonomy" id="1379270"/>
    <lineage>
        <taxon>Bacteria</taxon>
        <taxon>Pseudomonadati</taxon>
        <taxon>Gemmatimonadota</taxon>
        <taxon>Gemmatimonadia</taxon>
        <taxon>Gemmatimonadales</taxon>
        <taxon>Gemmatimonadaceae</taxon>
        <taxon>Gemmatimonas</taxon>
    </lineage>
</organism>
<feature type="transmembrane region" description="Helical" evidence="1">
    <location>
        <begin position="393"/>
        <end position="412"/>
    </location>
</feature>
<dbReference type="KEGG" id="gph:GEMMAAP_15620"/>
<dbReference type="Proteomes" id="UP000076404">
    <property type="component" value="Chromosome"/>
</dbReference>
<name>A0A143BMJ6_9BACT</name>
<evidence type="ECO:0000313" key="3">
    <source>
        <dbReference type="EMBL" id="AMW05833.1"/>
    </source>
</evidence>
<dbReference type="OrthoDB" id="228033at2"/>
<feature type="transmembrane region" description="Helical" evidence="1">
    <location>
        <begin position="245"/>
        <end position="263"/>
    </location>
</feature>
<dbReference type="RefSeq" id="WP_026848448.1">
    <property type="nucleotide sequence ID" value="NZ_CP011454.1"/>
</dbReference>
<reference evidence="3 4" key="1">
    <citation type="journal article" date="2014" name="Proc. Natl. Acad. Sci. U.S.A.">
        <title>Functional type 2 photosynthetic reaction centers found in the rare bacterial phylum Gemmatimonadetes.</title>
        <authorList>
            <person name="Zeng Y."/>
            <person name="Feng F."/>
            <person name="Medova H."/>
            <person name="Dean J."/>
            <person name="Koblizek M."/>
        </authorList>
    </citation>
    <scope>NUCLEOTIDE SEQUENCE [LARGE SCALE GENOMIC DNA]</scope>
    <source>
        <strain evidence="3 4">AP64</strain>
    </source>
</reference>
<keyword evidence="1" id="KW-1133">Transmembrane helix</keyword>
<gene>
    <name evidence="3" type="ORF">GEMMAAP_15620</name>
</gene>
<dbReference type="Gene3D" id="2.60.120.380">
    <property type="match status" value="1"/>
</dbReference>
<dbReference type="STRING" id="1379270.GEMMAAP_15620"/>
<dbReference type="InterPro" id="IPR025235">
    <property type="entry name" value="DUF4178"/>
</dbReference>
<reference evidence="3 4" key="2">
    <citation type="journal article" date="2016" name="Environ. Microbiol. Rep.">
        <title>Metagenomic evidence for the presence of phototrophic Gemmatimonadetes bacteria in diverse environments.</title>
        <authorList>
            <person name="Zeng Y."/>
            <person name="Baumbach J."/>
            <person name="Barbosa E.G."/>
            <person name="Azevedo V."/>
            <person name="Zhang C."/>
            <person name="Koblizek M."/>
        </authorList>
    </citation>
    <scope>NUCLEOTIDE SEQUENCE [LARGE SCALE GENOMIC DNA]</scope>
    <source>
        <strain evidence="3 4">AP64</strain>
    </source>
</reference>
<accession>A0A143BMJ6</accession>
<feature type="domain" description="DUF4178" evidence="2">
    <location>
        <begin position="69"/>
        <end position="205"/>
    </location>
</feature>
<keyword evidence="1" id="KW-0472">Membrane</keyword>
<protein>
    <recommendedName>
        <fullName evidence="2">DUF4178 domain-containing protein</fullName>
    </recommendedName>
</protein>
<proteinExistence type="predicted"/>
<evidence type="ECO:0000256" key="1">
    <source>
        <dbReference type="SAM" id="Phobius"/>
    </source>
</evidence>